<dbReference type="SUPFAM" id="SSF46966">
    <property type="entry name" value="Spectrin repeat"/>
    <property type="match status" value="3"/>
</dbReference>
<organism evidence="6 7">
    <name type="scientific">Cynoglossus semilaevis</name>
    <name type="common">Tongue sole</name>
    <dbReference type="NCBI Taxonomy" id="244447"/>
    <lineage>
        <taxon>Eukaryota</taxon>
        <taxon>Metazoa</taxon>
        <taxon>Chordata</taxon>
        <taxon>Craniata</taxon>
        <taxon>Vertebrata</taxon>
        <taxon>Euteleostomi</taxon>
        <taxon>Actinopterygii</taxon>
        <taxon>Neopterygii</taxon>
        <taxon>Teleostei</taxon>
        <taxon>Neoteleostei</taxon>
        <taxon>Acanthomorphata</taxon>
        <taxon>Carangaria</taxon>
        <taxon>Pleuronectiformes</taxon>
        <taxon>Pleuronectoidei</taxon>
        <taxon>Cynoglossidae</taxon>
        <taxon>Cynoglossinae</taxon>
        <taxon>Cynoglossus</taxon>
    </lineage>
</organism>
<comment type="subcellular location">
    <subcellularLocation>
        <location evidence="1">Endomembrane system</location>
    </subcellularLocation>
</comment>
<feature type="coiled-coil region" evidence="5">
    <location>
        <begin position="27"/>
        <end position="61"/>
    </location>
</feature>
<dbReference type="GeneTree" id="ENSGT00940000154481"/>
<keyword evidence="7" id="KW-1185">Reference proteome</keyword>
<keyword evidence="4" id="KW-0472">Membrane</keyword>
<protein>
    <recommendedName>
        <fullName evidence="8">SYNE1</fullName>
    </recommendedName>
</protein>
<evidence type="ECO:0000256" key="5">
    <source>
        <dbReference type="SAM" id="Coils"/>
    </source>
</evidence>
<dbReference type="OMA" id="RINFFAR"/>
<dbReference type="Gene3D" id="1.20.58.60">
    <property type="match status" value="2"/>
</dbReference>
<keyword evidence="5" id="KW-0175">Coiled coil</keyword>
<name>A0A3P8WSX2_CYNSE</name>
<evidence type="ECO:0008006" key="8">
    <source>
        <dbReference type="Google" id="ProtNLM"/>
    </source>
</evidence>
<accession>A0A3P8WSX2</accession>
<reference evidence="6" key="3">
    <citation type="submission" date="2025-09" db="UniProtKB">
        <authorList>
            <consortium name="Ensembl"/>
        </authorList>
    </citation>
    <scope>IDENTIFICATION</scope>
</reference>
<reference evidence="6 7" key="1">
    <citation type="journal article" date="2014" name="Nat. Genet.">
        <title>Whole-genome sequence of a flatfish provides insights into ZW sex chromosome evolution and adaptation to a benthic lifestyle.</title>
        <authorList>
            <person name="Chen S."/>
            <person name="Zhang G."/>
            <person name="Shao C."/>
            <person name="Huang Q."/>
            <person name="Liu G."/>
            <person name="Zhang P."/>
            <person name="Song W."/>
            <person name="An N."/>
            <person name="Chalopin D."/>
            <person name="Volff J.N."/>
            <person name="Hong Y."/>
            <person name="Li Q."/>
            <person name="Sha Z."/>
            <person name="Zhou H."/>
            <person name="Xie M."/>
            <person name="Yu Q."/>
            <person name="Liu Y."/>
            <person name="Xiang H."/>
            <person name="Wang N."/>
            <person name="Wu K."/>
            <person name="Yang C."/>
            <person name="Zhou Q."/>
            <person name="Liao X."/>
            <person name="Yang L."/>
            <person name="Hu Q."/>
            <person name="Zhang J."/>
            <person name="Meng L."/>
            <person name="Jin L."/>
            <person name="Tian Y."/>
            <person name="Lian J."/>
            <person name="Yang J."/>
            <person name="Miao G."/>
            <person name="Liu S."/>
            <person name="Liang Z."/>
            <person name="Yan F."/>
            <person name="Li Y."/>
            <person name="Sun B."/>
            <person name="Zhang H."/>
            <person name="Zhang J."/>
            <person name="Zhu Y."/>
            <person name="Du M."/>
            <person name="Zhao Y."/>
            <person name="Schartl M."/>
            <person name="Tang Q."/>
            <person name="Wang J."/>
        </authorList>
    </citation>
    <scope>NUCLEOTIDE SEQUENCE</scope>
</reference>
<dbReference type="PANTHER" id="PTHR14514">
    <property type="entry name" value="PKA ANCHORING PROTEIN"/>
    <property type="match status" value="1"/>
</dbReference>
<dbReference type="Ensembl" id="ENSCSET00000028100.1">
    <property type="protein sequence ID" value="ENSCSEP00000027730.1"/>
    <property type="gene ID" value="ENSCSEG00000017715.1"/>
</dbReference>
<evidence type="ECO:0000256" key="2">
    <source>
        <dbReference type="ARBA" id="ARBA00022553"/>
    </source>
</evidence>
<evidence type="ECO:0000313" key="6">
    <source>
        <dbReference type="Ensembl" id="ENSCSEP00000027730.1"/>
    </source>
</evidence>
<evidence type="ECO:0000313" key="7">
    <source>
        <dbReference type="Proteomes" id="UP000265120"/>
    </source>
</evidence>
<evidence type="ECO:0000256" key="4">
    <source>
        <dbReference type="ARBA" id="ARBA00023136"/>
    </source>
</evidence>
<dbReference type="InParanoid" id="A0A3P8WSX2"/>
<keyword evidence="2" id="KW-0597">Phosphoprotein</keyword>
<reference evidence="6" key="2">
    <citation type="submission" date="2025-08" db="UniProtKB">
        <authorList>
            <consortium name="Ensembl"/>
        </authorList>
    </citation>
    <scope>IDENTIFICATION</scope>
</reference>
<keyword evidence="3" id="KW-0677">Repeat</keyword>
<sequence>MLFEIEQKVSYLSELSVHSESLLLEGRAETKGEAEQLSIKLQSLKDSLLELQQMLQDKQVDIQVRSDRPVFFPHAVPTLPFSSTSLSVVDGETKAAVSLGVLTLQQDLFAAVSAASSWLDAAENQLLSGPVLLLEDTETQLTNLEGLHKQLKEMTREVNLCRDLLGGAAGRLCGGEDQALMEDTLEGLQERMGLLDSSLEQHCDSMRDRLQARSTFQNELRMISADLCESKHQLLQKMAVTADRPASKQIEVQTLGNSKEFEQRLTELRTRAEGRHSEQNQELLKLQDSYEELVLMVGSRRSSLNHGLSLKSQYEAALHDLRDLVDTAQDKMAADQKMTVASVIEVQILLDKHKEFFQGLEGHMILTRTFFSKVSHLVSQREAQALEENMVSAHSVLKQAHRRGVELEGILESWSRLMENYQALCRQLEAVECSIPTVGLVEETEERLTERISLYQHLKASLTEHQPQLYQVLEEGKRLLLSVGCSDLENQLTQLGEHWLSSTTKVNKELHRLDSTLKHWSRCGSVCSSS</sequence>
<evidence type="ECO:0000256" key="1">
    <source>
        <dbReference type="ARBA" id="ARBA00004308"/>
    </source>
</evidence>
<dbReference type="AlphaFoldDB" id="A0A3P8WSX2"/>
<proteinExistence type="predicted"/>
<dbReference type="Proteomes" id="UP000265120">
    <property type="component" value="Chromosome 7"/>
</dbReference>
<dbReference type="PANTHER" id="PTHR14514:SF3">
    <property type="entry name" value="NESPRIN-1"/>
    <property type="match status" value="1"/>
</dbReference>
<dbReference type="STRING" id="244447.ENSCSEP00000027730"/>
<evidence type="ECO:0000256" key="3">
    <source>
        <dbReference type="ARBA" id="ARBA00022737"/>
    </source>
</evidence>